<evidence type="ECO:0000256" key="5">
    <source>
        <dbReference type="ARBA" id="ARBA00023242"/>
    </source>
</evidence>
<keyword evidence="4" id="KW-0694">RNA-binding</keyword>
<comment type="function">
    <text evidence="6">Component of the cleavage factor Im (CFIm) complex that plays a key role in pre-mRNA 3'-processing. Involved in association with CPSF6 or CPSF7 in pre-MRNA 3'-end poly(A) site cleavage and poly(A) addition. NUDT21/CPSF5 binds to cleavage and polyadenylation RNA substrates. The homodimer mediates simultaneous sequence-specific recognition of two 5'-UGUA-3' elements within the pre-mRNA. Binds to, but does not hydrolyze mono- and di-adenosine nucleotides. May have a role in mRNA export.</text>
</comment>
<sequence length="297" mass="33695">MGEYEWSRAPAEIPSNPSPLLPVHLCHITEFPSWTATSKVTQHSDTVLRHRPVCYFASPLHFFLSRLFSAFPQALSLIFRMNCEMGSSEDGDRSSSGGSSNYVLDIYPLSCYYFGSKDPLLLKDETLADRVLRMKSNYARYGLRTCVVAVILVELFKHPHLLLLQVKNSFFKLPGGRLRPGESEINGLKRKLSRKLSVNEDGDGSDWEVGECLGMWWRPDFETLLYPYLPPNVKNPKECTKLFLVKLPPSRKFIVPKNLKLLAIPLCQLHENDKTYGPIIAGVPQLLSKFSFNIIDS</sequence>
<dbReference type="FunFam" id="3.90.79.10:FF:000020">
    <property type="entry name" value="Pre-mRNA cleavage factor Im subunit 2"/>
    <property type="match status" value="1"/>
</dbReference>
<dbReference type="InterPro" id="IPR016706">
    <property type="entry name" value="Cleav_polyA_spec_factor_su5"/>
</dbReference>
<evidence type="ECO:0000256" key="4">
    <source>
        <dbReference type="ARBA" id="ARBA00022884"/>
    </source>
</evidence>
<evidence type="ECO:0000256" key="2">
    <source>
        <dbReference type="ARBA" id="ARBA00009710"/>
    </source>
</evidence>
<comment type="subcellular location">
    <subcellularLocation>
        <location evidence="1">Nucleus</location>
    </subcellularLocation>
</comment>
<dbReference type="GO" id="GO:0031124">
    <property type="term" value="P:mRNA 3'-end processing"/>
    <property type="evidence" value="ECO:0007669"/>
    <property type="project" value="InterPro"/>
</dbReference>
<evidence type="ECO:0008006" key="9">
    <source>
        <dbReference type="Google" id="ProtNLM"/>
    </source>
</evidence>
<evidence type="ECO:0000256" key="6">
    <source>
        <dbReference type="ARBA" id="ARBA00054854"/>
    </source>
</evidence>
<dbReference type="GO" id="GO:0003729">
    <property type="term" value="F:mRNA binding"/>
    <property type="evidence" value="ECO:0007669"/>
    <property type="project" value="InterPro"/>
</dbReference>
<evidence type="ECO:0000256" key="3">
    <source>
        <dbReference type="ARBA" id="ARBA00022664"/>
    </source>
</evidence>
<evidence type="ECO:0000313" key="8">
    <source>
        <dbReference type="Proteomes" id="UP001168098"/>
    </source>
</evidence>
<gene>
    <name evidence="7" type="ORF">PVL29_014024</name>
</gene>
<comment type="caution">
    <text evidence="7">The sequence shown here is derived from an EMBL/GenBank/DDBJ whole genome shotgun (WGS) entry which is preliminary data.</text>
</comment>
<protein>
    <recommendedName>
        <fullName evidence="9">Pre-mRNA cleavage factor Im 25 kDa subunit</fullName>
    </recommendedName>
</protein>
<dbReference type="AlphaFoldDB" id="A0AA38ZFE1"/>
<dbReference type="EMBL" id="JARBHA010000011">
    <property type="protein sequence ID" value="KAJ9688068.1"/>
    <property type="molecule type" value="Genomic_DNA"/>
</dbReference>
<keyword evidence="8" id="KW-1185">Reference proteome</keyword>
<evidence type="ECO:0000313" key="7">
    <source>
        <dbReference type="EMBL" id="KAJ9688068.1"/>
    </source>
</evidence>
<reference evidence="7 8" key="1">
    <citation type="journal article" date="2023" name="BMC Biotechnol.">
        <title>Vitis rotundifolia cv Carlos genome sequencing.</title>
        <authorList>
            <person name="Huff M."/>
            <person name="Hulse-Kemp A."/>
            <person name="Scheffler B."/>
            <person name="Youngblood R."/>
            <person name="Simpson S."/>
            <person name="Babiker E."/>
            <person name="Staton M."/>
        </authorList>
    </citation>
    <scope>NUCLEOTIDE SEQUENCE [LARGE SCALE GENOMIC DNA]</scope>
    <source>
        <tissue evidence="7">Leaf</tissue>
    </source>
</reference>
<dbReference type="GO" id="GO:0005849">
    <property type="term" value="C:mRNA cleavage factor complex"/>
    <property type="evidence" value="ECO:0007669"/>
    <property type="project" value="InterPro"/>
</dbReference>
<dbReference type="PANTHER" id="PTHR13047">
    <property type="entry name" value="PRE-MRNA CLEAVAGE FACTOR IM, 25KD SUBUNIT"/>
    <property type="match status" value="1"/>
</dbReference>
<accession>A0AA38ZFE1</accession>
<comment type="similarity">
    <text evidence="2">Belongs to the Nudix hydrolase family. CPSF5 subfamily.</text>
</comment>
<name>A0AA38ZFE1_VITRO</name>
<dbReference type="SUPFAM" id="SSF55811">
    <property type="entry name" value="Nudix"/>
    <property type="match status" value="1"/>
</dbReference>
<evidence type="ECO:0000256" key="1">
    <source>
        <dbReference type="ARBA" id="ARBA00004123"/>
    </source>
</evidence>
<dbReference type="Pfam" id="PF13869">
    <property type="entry name" value="NUDIX_2"/>
    <property type="match status" value="1"/>
</dbReference>
<keyword evidence="3" id="KW-0507">mRNA processing</keyword>
<keyword evidence="5" id="KW-0539">Nucleus</keyword>
<organism evidence="7 8">
    <name type="scientific">Vitis rotundifolia</name>
    <name type="common">Muscadine grape</name>
    <dbReference type="NCBI Taxonomy" id="103349"/>
    <lineage>
        <taxon>Eukaryota</taxon>
        <taxon>Viridiplantae</taxon>
        <taxon>Streptophyta</taxon>
        <taxon>Embryophyta</taxon>
        <taxon>Tracheophyta</taxon>
        <taxon>Spermatophyta</taxon>
        <taxon>Magnoliopsida</taxon>
        <taxon>eudicotyledons</taxon>
        <taxon>Gunneridae</taxon>
        <taxon>Pentapetalae</taxon>
        <taxon>rosids</taxon>
        <taxon>Vitales</taxon>
        <taxon>Vitaceae</taxon>
        <taxon>Viteae</taxon>
        <taxon>Vitis</taxon>
    </lineage>
</organism>
<dbReference type="CDD" id="cd18871">
    <property type="entry name" value="NUDIX_Cfim25_Nudt21"/>
    <property type="match status" value="1"/>
</dbReference>
<dbReference type="Proteomes" id="UP001168098">
    <property type="component" value="Unassembled WGS sequence"/>
</dbReference>
<dbReference type="InterPro" id="IPR015797">
    <property type="entry name" value="NUDIX_hydrolase-like_dom_sf"/>
</dbReference>
<dbReference type="Gene3D" id="3.90.79.10">
    <property type="entry name" value="Nucleoside Triphosphate Pyrophosphohydrolase"/>
    <property type="match status" value="1"/>
</dbReference>
<proteinExistence type="inferred from homology"/>